<evidence type="ECO:0000313" key="3">
    <source>
        <dbReference type="Proteomes" id="UP001162802"/>
    </source>
</evidence>
<keyword evidence="3" id="KW-1185">Reference proteome</keyword>
<feature type="signal peptide" evidence="1">
    <location>
        <begin position="1"/>
        <end position="22"/>
    </location>
</feature>
<proteinExistence type="predicted"/>
<name>A0ABT0A832_9SPHN</name>
<dbReference type="RefSeq" id="WP_243796527.1">
    <property type="nucleotide sequence ID" value="NZ_JALHAT010000002.1"/>
</dbReference>
<dbReference type="Proteomes" id="UP001162802">
    <property type="component" value="Unassembled WGS sequence"/>
</dbReference>
<keyword evidence="1" id="KW-0732">Signal</keyword>
<gene>
    <name evidence="2" type="ORF">MTR65_01385</name>
</gene>
<protein>
    <recommendedName>
        <fullName evidence="4">Transporter</fullName>
    </recommendedName>
</protein>
<feature type="chain" id="PRO_5045207927" description="Transporter" evidence="1">
    <location>
        <begin position="23"/>
        <end position="278"/>
    </location>
</feature>
<dbReference type="EMBL" id="JALHAT010000002">
    <property type="protein sequence ID" value="MCJ1959332.1"/>
    <property type="molecule type" value="Genomic_DNA"/>
</dbReference>
<sequence>MKRAISVASGALLMLAAPLVHAQEDEAVSVASDAPAEQSSSAGLAEQLANPVANLISVPIQFNYDCCYGPADGDRLTVNVQPVIPFSVGEDWNLITRTIVPIITQGETVQGAGGMSGLGDVVQSFFLSPKEAKNGLVWGVGPAILYPTGKTGFSAEKWGAGPTAVVLKQGGGMTYGLLANHIWSFAGDSIEPGVSATFIQPFVTKTLPDSTAFTINTETTRDWKRDTWTVPINFVVSHVYSVGKQPISLAVGARYYAERPEGGPNWGARFVATFLFPQ</sequence>
<evidence type="ECO:0008006" key="4">
    <source>
        <dbReference type="Google" id="ProtNLM"/>
    </source>
</evidence>
<reference evidence="2" key="1">
    <citation type="submission" date="2022-03" db="EMBL/GenBank/DDBJ databases">
        <title>Identification of a novel bacterium isolated from mangrove sediments.</title>
        <authorList>
            <person name="Pan X."/>
        </authorList>
    </citation>
    <scope>NUCLEOTIDE SEQUENCE</scope>
    <source>
        <strain evidence="2">B2637</strain>
    </source>
</reference>
<organism evidence="2 3">
    <name type="scientific">Novosphingobium mangrovi</name>
    <name type="common">ex Hu et al. 2023</name>
    <dbReference type="NCBI Taxonomy" id="2930094"/>
    <lineage>
        <taxon>Bacteria</taxon>
        <taxon>Pseudomonadati</taxon>
        <taxon>Pseudomonadota</taxon>
        <taxon>Alphaproteobacteria</taxon>
        <taxon>Sphingomonadales</taxon>
        <taxon>Sphingomonadaceae</taxon>
        <taxon>Novosphingobium</taxon>
    </lineage>
</organism>
<evidence type="ECO:0000256" key="1">
    <source>
        <dbReference type="SAM" id="SignalP"/>
    </source>
</evidence>
<evidence type="ECO:0000313" key="2">
    <source>
        <dbReference type="EMBL" id="MCJ1959332.1"/>
    </source>
</evidence>
<accession>A0ABT0A832</accession>
<comment type="caution">
    <text evidence="2">The sequence shown here is derived from an EMBL/GenBank/DDBJ whole genome shotgun (WGS) entry which is preliminary data.</text>
</comment>